<dbReference type="AlphaFoldDB" id="C9L7X8"/>
<comment type="caution">
    <text evidence="2">The sequence shown here is derived from an EMBL/GenBank/DDBJ whole genome shotgun (WGS) entry which is preliminary data.</text>
</comment>
<sequence>MTVCSVATTNEQNVDTQVGLQAAKRIQPHSLVELATANSIMRLMVTDGEQPIDTYIRYKNDISEWYKCMREEYHLTEVEIKIIEPYLLPVYGVGDTQEIVMELSMDEHIANFSVAESNKLRKSIAKKDKELQQKMKHTFFEAGRGIGTSDNLLNYIWNEVVGKQLG</sequence>
<dbReference type="Proteomes" id="UP000003755">
    <property type="component" value="Unassembled WGS sequence"/>
</dbReference>
<dbReference type="GO" id="GO:0008408">
    <property type="term" value="F:3'-5' exonuclease activity"/>
    <property type="evidence" value="ECO:0007669"/>
    <property type="project" value="InterPro"/>
</dbReference>
<evidence type="ECO:0000259" key="1">
    <source>
        <dbReference type="Pfam" id="PF17657"/>
    </source>
</evidence>
<dbReference type="Pfam" id="PF17657">
    <property type="entry name" value="DNA_pol3_finger"/>
    <property type="match status" value="1"/>
</dbReference>
<name>C9L7X8_BLAHA</name>
<dbReference type="RefSeq" id="WP_003020741.1">
    <property type="nucleotide sequence ID" value="NZ_CP022413.2"/>
</dbReference>
<reference evidence="2" key="1">
    <citation type="submission" date="2009-09" db="EMBL/GenBank/DDBJ databases">
        <authorList>
            <person name="Weinstock G."/>
            <person name="Sodergren E."/>
            <person name="Clifton S."/>
            <person name="Fulton L."/>
            <person name="Fulton B."/>
            <person name="Courtney L."/>
            <person name="Fronick C."/>
            <person name="Harrison M."/>
            <person name="Strong C."/>
            <person name="Farmer C."/>
            <person name="Delahaunty K."/>
            <person name="Markovic C."/>
            <person name="Hall O."/>
            <person name="Minx P."/>
            <person name="Tomlinson C."/>
            <person name="Mitreva M."/>
            <person name="Nelson J."/>
            <person name="Hou S."/>
            <person name="Wollam A."/>
            <person name="Pepin K.H."/>
            <person name="Johnson M."/>
            <person name="Bhonagiri V."/>
            <person name="Nash W.E."/>
            <person name="Warren W."/>
            <person name="Chinwalla A."/>
            <person name="Mardis E.R."/>
            <person name="Wilson R.K."/>
        </authorList>
    </citation>
    <scope>NUCLEOTIDE SEQUENCE [LARGE SCALE GENOMIC DNA]</scope>
    <source>
        <strain evidence="2">DSM 20583</strain>
    </source>
</reference>
<dbReference type="InterPro" id="IPR040982">
    <property type="entry name" value="DNA_pol3_finger"/>
</dbReference>
<dbReference type="KEGG" id="bhan:CGC63_09245"/>
<gene>
    <name evidence="2" type="ORF">BLAHAN_05501</name>
</gene>
<dbReference type="InterPro" id="IPR004805">
    <property type="entry name" value="DnaE2/DnaE/PolC"/>
</dbReference>
<protein>
    <recommendedName>
        <fullName evidence="1">DNA polymerase III alpha subunit finger domain-containing protein</fullName>
    </recommendedName>
</protein>
<accession>C9L7X8</accession>
<evidence type="ECO:0000313" key="3">
    <source>
        <dbReference type="Proteomes" id="UP000003755"/>
    </source>
</evidence>
<keyword evidence="3" id="KW-1185">Reference proteome</keyword>
<dbReference type="STRING" id="537007.BLAHAN_05501"/>
<dbReference type="PANTHER" id="PTHR32294">
    <property type="entry name" value="DNA POLYMERASE III SUBUNIT ALPHA"/>
    <property type="match status" value="1"/>
</dbReference>
<proteinExistence type="predicted"/>
<dbReference type="PANTHER" id="PTHR32294:SF0">
    <property type="entry name" value="DNA POLYMERASE III SUBUNIT ALPHA"/>
    <property type="match status" value="1"/>
</dbReference>
<dbReference type="HOGENOM" id="CLU_1599530_0_0_9"/>
<dbReference type="EMBL" id="ABYU02000016">
    <property type="protein sequence ID" value="EEX21873.1"/>
    <property type="molecule type" value="Genomic_DNA"/>
</dbReference>
<evidence type="ECO:0000313" key="2">
    <source>
        <dbReference type="EMBL" id="EEX21873.1"/>
    </source>
</evidence>
<feature type="domain" description="DNA polymerase III alpha subunit finger" evidence="1">
    <location>
        <begin position="14"/>
        <end position="142"/>
    </location>
</feature>
<dbReference type="eggNOG" id="COG0587">
    <property type="taxonomic scope" value="Bacteria"/>
</dbReference>
<organism evidence="2 3">
    <name type="scientific">Blautia hansenii DSM 20583</name>
    <dbReference type="NCBI Taxonomy" id="537007"/>
    <lineage>
        <taxon>Bacteria</taxon>
        <taxon>Bacillati</taxon>
        <taxon>Bacillota</taxon>
        <taxon>Clostridia</taxon>
        <taxon>Lachnospirales</taxon>
        <taxon>Lachnospiraceae</taxon>
        <taxon>Blautia</taxon>
    </lineage>
</organism>
<dbReference type="GO" id="GO:0006260">
    <property type="term" value="P:DNA replication"/>
    <property type="evidence" value="ECO:0007669"/>
    <property type="project" value="InterPro"/>
</dbReference>